<keyword evidence="3" id="KW-1185">Reference proteome</keyword>
<dbReference type="RefSeq" id="WP_048515302.1">
    <property type="nucleotide sequence ID" value="NZ_FUXD01000024.1"/>
</dbReference>
<dbReference type="InterPro" id="IPR020941">
    <property type="entry name" value="SUFU-like_domain"/>
</dbReference>
<evidence type="ECO:0000313" key="3">
    <source>
        <dbReference type="Proteomes" id="UP000036503"/>
    </source>
</evidence>
<reference evidence="2 3" key="1">
    <citation type="submission" date="2015-06" db="EMBL/GenBank/DDBJ databases">
        <title>Draft genome sequence of beer spoilage bacterium Megasphaera cerevisiae type strain 20462.</title>
        <authorList>
            <person name="Kutumbaka K."/>
            <person name="Pasmowitz J."/>
            <person name="Mategko J."/>
            <person name="Reyes D."/>
            <person name="Friedrich A."/>
            <person name="Han S."/>
            <person name="Martens-Habbena W."/>
            <person name="Neal-McKinney J."/>
            <person name="Janagama H.K."/>
            <person name="Nadala C."/>
            <person name="Samadpour M."/>
        </authorList>
    </citation>
    <scope>NUCLEOTIDE SEQUENCE [LARGE SCALE GENOMIC DNA]</scope>
    <source>
        <strain evidence="2 3">DSM 20462</strain>
    </source>
</reference>
<protein>
    <recommendedName>
        <fullName evidence="1">Suppressor of fused-like domain-containing protein</fullName>
    </recommendedName>
</protein>
<dbReference type="Pfam" id="PF05076">
    <property type="entry name" value="SUFU"/>
    <property type="match status" value="1"/>
</dbReference>
<sequence>MSIGIHKGQRRFFAMTDTKRIPLIHRGYGPQVQSYFRNLFPHREWKVFSDSIGNPLPVDVEMLYPTIEEPFYLLHTIGMSAVPMHYPAGELPRGKETYSELCMILPADWPFGKKRNISLDDSQAWPIWLLMELGRFPHMHQIWMSYGFALPNTEACEPFSPTTDLSGVIIVQFEGDLGELQMEDGTNIELLMPILIYKEEMELVDEIGIDELVEKILDHNGGSFLLDINRVNVARRIISKKIL</sequence>
<dbReference type="OrthoDB" id="4827574at2"/>
<dbReference type="Proteomes" id="UP000036503">
    <property type="component" value="Unassembled WGS sequence"/>
</dbReference>
<organism evidence="2 3">
    <name type="scientific">Megasphaera cerevisiae DSM 20462</name>
    <dbReference type="NCBI Taxonomy" id="1122219"/>
    <lineage>
        <taxon>Bacteria</taxon>
        <taxon>Bacillati</taxon>
        <taxon>Bacillota</taxon>
        <taxon>Negativicutes</taxon>
        <taxon>Veillonellales</taxon>
        <taxon>Veillonellaceae</taxon>
        <taxon>Megasphaera</taxon>
    </lineage>
</organism>
<dbReference type="InParanoid" id="A0A0J6WTM5"/>
<dbReference type="STRING" id="39029.BSR42_13585"/>
<feature type="domain" description="Suppressor of fused-like" evidence="1">
    <location>
        <begin position="65"/>
        <end position="230"/>
    </location>
</feature>
<dbReference type="PATRIC" id="fig|1122219.3.peg.2721"/>
<comment type="caution">
    <text evidence="2">The sequence shown here is derived from an EMBL/GenBank/DDBJ whole genome shotgun (WGS) entry which is preliminary data.</text>
</comment>
<name>A0A0J6WTM5_9FIRM</name>
<evidence type="ECO:0000259" key="1">
    <source>
        <dbReference type="Pfam" id="PF05076"/>
    </source>
</evidence>
<dbReference type="EMBL" id="LEKT01000060">
    <property type="protein sequence ID" value="KMO85498.1"/>
    <property type="molecule type" value="Genomic_DNA"/>
</dbReference>
<gene>
    <name evidence="2" type="ORF">AB840_13125</name>
</gene>
<dbReference type="AlphaFoldDB" id="A0A0J6WTM5"/>
<evidence type="ECO:0000313" key="2">
    <source>
        <dbReference type="EMBL" id="KMO85498.1"/>
    </source>
</evidence>
<proteinExistence type="predicted"/>
<accession>A0A0J6WTM5</accession>